<dbReference type="Gene3D" id="2.60.40.10">
    <property type="entry name" value="Immunoglobulins"/>
    <property type="match status" value="1"/>
</dbReference>
<dbReference type="SUPFAM" id="SSF48208">
    <property type="entry name" value="Six-hairpin glycosidases"/>
    <property type="match status" value="1"/>
</dbReference>
<feature type="domain" description="Cellulase Ig-like" evidence="7">
    <location>
        <begin position="2"/>
        <end position="78"/>
    </location>
</feature>
<sequence length="424" mass="45852">MRVNQLGYVPNRKKRAVSVDPSTTPLRWELRDSAGAVVAEGETSVFGDDDASGDHLHGVDFSAFTTPGAGYTLRVGTQVSHPFAVDEAIYRQLRYDALAYFYHNRSGTPIEAAYVGEAHARPAGHVGVAPNRGDTEVPCAPGTDCSYTLDVAGGWYDAGDHGKYVVNGGISVWTLMYLYERTQHLGGSIDRLADGTSNIPEHGNGIPDILDEARWEMEFLLKMQVPDGEPLAGMVHHKIHDDSWTGLPMRPDQDPKQRVLRPPSTAATLNLAAAAAQSARVWEAFDAAFAARCLRAAERTWQAALANPAVYAPASDSEGGGAYNDENVSDEFYWAAAELYATTGDAEYEAFLRQSPHFLAVSTMTWGSTQALGTLTLATAPNNLPKNDQDRARKNIAEAATAFVATLNRQGYRVPFAPAGDGKY</sequence>
<organism evidence="8">
    <name type="scientific">uncultured Chloroflexia bacterium</name>
    <dbReference type="NCBI Taxonomy" id="1672391"/>
    <lineage>
        <taxon>Bacteria</taxon>
        <taxon>Bacillati</taxon>
        <taxon>Chloroflexota</taxon>
        <taxon>Chloroflexia</taxon>
        <taxon>environmental samples</taxon>
    </lineage>
</organism>
<keyword evidence="5" id="KW-0624">Polysaccharide degradation</keyword>
<evidence type="ECO:0000259" key="6">
    <source>
        <dbReference type="Pfam" id="PF00759"/>
    </source>
</evidence>
<dbReference type="Pfam" id="PF02927">
    <property type="entry name" value="CelD_N"/>
    <property type="match status" value="1"/>
</dbReference>
<name>A0A6J4II43_9CHLR</name>
<protein>
    <submittedName>
        <fullName evidence="8">GH9</fullName>
        <ecNumber evidence="8">3.2.1.91</ecNumber>
    </submittedName>
</protein>
<accession>A0A6J4II43</accession>
<evidence type="ECO:0000259" key="7">
    <source>
        <dbReference type="Pfam" id="PF02927"/>
    </source>
</evidence>
<comment type="similarity">
    <text evidence="1">Belongs to the glycosyl hydrolase 9 (cellulase E) family.</text>
</comment>
<evidence type="ECO:0000256" key="1">
    <source>
        <dbReference type="ARBA" id="ARBA00007072"/>
    </source>
</evidence>
<gene>
    <name evidence="8" type="ORF">AVDCRST_MAG93-1857</name>
</gene>
<keyword evidence="4 8" id="KW-0326">Glycosidase</keyword>
<dbReference type="InterPro" id="IPR001701">
    <property type="entry name" value="Glyco_hydro_9"/>
</dbReference>
<dbReference type="GO" id="GO:0016162">
    <property type="term" value="F:cellulose 1,4-beta-cellobiosidase activity"/>
    <property type="evidence" value="ECO:0007669"/>
    <property type="project" value="UniProtKB-EC"/>
</dbReference>
<feature type="non-terminal residue" evidence="8">
    <location>
        <position position="424"/>
    </location>
</feature>
<evidence type="ECO:0000256" key="3">
    <source>
        <dbReference type="ARBA" id="ARBA00023277"/>
    </source>
</evidence>
<dbReference type="EMBL" id="CADCTR010000632">
    <property type="protein sequence ID" value="CAA9253433.1"/>
    <property type="molecule type" value="Genomic_DNA"/>
</dbReference>
<evidence type="ECO:0000313" key="8">
    <source>
        <dbReference type="EMBL" id="CAA9253433.1"/>
    </source>
</evidence>
<proteinExistence type="inferred from homology"/>
<evidence type="ECO:0000256" key="2">
    <source>
        <dbReference type="ARBA" id="ARBA00022801"/>
    </source>
</evidence>
<dbReference type="Gene3D" id="1.50.10.10">
    <property type="match status" value="1"/>
</dbReference>
<dbReference type="Pfam" id="PF00759">
    <property type="entry name" value="Glyco_hydro_9"/>
    <property type="match status" value="1"/>
</dbReference>
<dbReference type="InterPro" id="IPR008928">
    <property type="entry name" value="6-hairpin_glycosidase_sf"/>
</dbReference>
<evidence type="ECO:0000256" key="4">
    <source>
        <dbReference type="ARBA" id="ARBA00023295"/>
    </source>
</evidence>
<dbReference type="PANTHER" id="PTHR22298">
    <property type="entry name" value="ENDO-1,4-BETA-GLUCANASE"/>
    <property type="match status" value="1"/>
</dbReference>
<dbReference type="InterPro" id="IPR014756">
    <property type="entry name" value="Ig_E-set"/>
</dbReference>
<dbReference type="GO" id="GO:0008810">
    <property type="term" value="F:cellulase activity"/>
    <property type="evidence" value="ECO:0007669"/>
    <property type="project" value="InterPro"/>
</dbReference>
<evidence type="ECO:0000256" key="5">
    <source>
        <dbReference type="ARBA" id="ARBA00023326"/>
    </source>
</evidence>
<dbReference type="CDD" id="cd02850">
    <property type="entry name" value="E_set_Cellulase_N"/>
    <property type="match status" value="1"/>
</dbReference>
<reference evidence="8" key="1">
    <citation type="submission" date="2020-02" db="EMBL/GenBank/DDBJ databases">
        <authorList>
            <person name="Meier V. D."/>
        </authorList>
    </citation>
    <scope>NUCLEOTIDE SEQUENCE</scope>
    <source>
        <strain evidence="8">AVDCRST_MAG93</strain>
    </source>
</reference>
<feature type="domain" description="Glycoside hydrolase family 9" evidence="6">
    <location>
        <begin position="90"/>
        <end position="405"/>
    </location>
</feature>
<dbReference type="SUPFAM" id="SSF81296">
    <property type="entry name" value="E set domains"/>
    <property type="match status" value="1"/>
</dbReference>
<dbReference type="InterPro" id="IPR004197">
    <property type="entry name" value="Cellulase_Ig-like"/>
</dbReference>
<dbReference type="InterPro" id="IPR012341">
    <property type="entry name" value="6hp_glycosidase-like_sf"/>
</dbReference>
<keyword evidence="3" id="KW-0119">Carbohydrate metabolism</keyword>
<dbReference type="InterPro" id="IPR013783">
    <property type="entry name" value="Ig-like_fold"/>
</dbReference>
<dbReference type="AlphaFoldDB" id="A0A6J4II43"/>
<keyword evidence="2 8" id="KW-0378">Hydrolase</keyword>
<dbReference type="GO" id="GO:0000272">
    <property type="term" value="P:polysaccharide catabolic process"/>
    <property type="evidence" value="ECO:0007669"/>
    <property type="project" value="UniProtKB-KW"/>
</dbReference>
<dbReference type="EC" id="3.2.1.91" evidence="8"/>